<comment type="caution">
    <text evidence="2">The sequence shown here is derived from an EMBL/GenBank/DDBJ whole genome shotgun (WGS) entry which is preliminary data.</text>
</comment>
<gene>
    <name evidence="2" type="ORF">ASZ90_008844</name>
</gene>
<dbReference type="AlphaFoldDB" id="A0A0W8FKZ2"/>
<dbReference type="InterPro" id="IPR027275">
    <property type="entry name" value="PRC-brl_dom"/>
</dbReference>
<dbReference type="Pfam" id="PF05239">
    <property type="entry name" value="PRC"/>
    <property type="match status" value="1"/>
</dbReference>
<accession>A0A0W8FKZ2</accession>
<reference evidence="2" key="1">
    <citation type="journal article" date="2015" name="Proc. Natl. Acad. Sci. U.S.A.">
        <title>Networks of energetic and metabolic interactions define dynamics in microbial communities.</title>
        <authorList>
            <person name="Embree M."/>
            <person name="Liu J.K."/>
            <person name="Al-Bassam M.M."/>
            <person name="Zengler K."/>
        </authorList>
    </citation>
    <scope>NUCLEOTIDE SEQUENCE</scope>
</reference>
<feature type="domain" description="PRC-barrel" evidence="1">
    <location>
        <begin position="3"/>
        <end position="59"/>
    </location>
</feature>
<evidence type="ECO:0000313" key="2">
    <source>
        <dbReference type="EMBL" id="KUG21409.1"/>
    </source>
</evidence>
<dbReference type="InterPro" id="IPR011033">
    <property type="entry name" value="PRC_barrel-like_sf"/>
</dbReference>
<protein>
    <recommendedName>
        <fullName evidence="1">PRC-barrel domain-containing protein</fullName>
    </recommendedName>
</protein>
<organism evidence="2">
    <name type="scientific">hydrocarbon metagenome</name>
    <dbReference type="NCBI Taxonomy" id="938273"/>
    <lineage>
        <taxon>unclassified sequences</taxon>
        <taxon>metagenomes</taxon>
        <taxon>ecological metagenomes</taxon>
    </lineage>
</organism>
<dbReference type="SUPFAM" id="SSF50346">
    <property type="entry name" value="PRC-barrel domain"/>
    <property type="match status" value="1"/>
</dbReference>
<evidence type="ECO:0000259" key="1">
    <source>
        <dbReference type="Pfam" id="PF05239"/>
    </source>
</evidence>
<dbReference type="Gene3D" id="2.30.30.240">
    <property type="entry name" value="PRC-barrel domain"/>
    <property type="match status" value="1"/>
</dbReference>
<name>A0A0W8FKZ2_9ZZZZ</name>
<proteinExistence type="predicted"/>
<dbReference type="EMBL" id="LNQE01001064">
    <property type="protein sequence ID" value="KUG21409.1"/>
    <property type="molecule type" value="Genomic_DNA"/>
</dbReference>
<sequence>MFVGNVDDIVLDVDGKKIDALAVGNLNPEIGELKGYKGMQIPFRIIKSVGDIVLIRHIAGVFKGSKKE</sequence>